<dbReference type="Pfam" id="PF14035">
    <property type="entry name" value="YlzJ"/>
    <property type="match status" value="1"/>
</dbReference>
<evidence type="ECO:0000313" key="1">
    <source>
        <dbReference type="EMBL" id="AQS59316.1"/>
    </source>
</evidence>
<dbReference type="EMBL" id="CP019698">
    <property type="protein sequence ID" value="AQS59316.1"/>
    <property type="molecule type" value="Genomic_DNA"/>
</dbReference>
<gene>
    <name evidence="1" type="ORF">B0537_09585</name>
</gene>
<reference evidence="1 2" key="1">
    <citation type="journal article" date="2016" name="Int. J. Syst. Evol. Microbiol.">
        <title>Desulfotomaculum ferrireducens sp. nov., a moderately thermophilic sulfate-reducing and dissimilatory Fe(III)-reducing bacterium isolated from compost.</title>
        <authorList>
            <person name="Yang G."/>
            <person name="Guo J."/>
            <person name="Zhuang L."/>
            <person name="Yuan Y."/>
            <person name="Zhou S."/>
        </authorList>
    </citation>
    <scope>NUCLEOTIDE SEQUENCE [LARGE SCALE GENOMIC DNA]</scope>
    <source>
        <strain evidence="1 2">GSS09</strain>
    </source>
</reference>
<evidence type="ECO:0000313" key="2">
    <source>
        <dbReference type="Proteomes" id="UP000189464"/>
    </source>
</evidence>
<dbReference type="KEGG" id="dfg:B0537_09585"/>
<evidence type="ECO:0008006" key="3">
    <source>
        <dbReference type="Google" id="ProtNLM"/>
    </source>
</evidence>
<dbReference type="InterPro" id="IPR025619">
    <property type="entry name" value="YlzJ"/>
</dbReference>
<protein>
    <recommendedName>
        <fullName evidence="3">YlzJ-like protein</fullName>
    </recommendedName>
</protein>
<name>A0A1S6IX06_9FIRM</name>
<keyword evidence="2" id="KW-1185">Reference proteome</keyword>
<dbReference type="STRING" id="1833852.B0537_09585"/>
<proteinExistence type="predicted"/>
<dbReference type="Proteomes" id="UP000189464">
    <property type="component" value="Chromosome"/>
</dbReference>
<sequence length="68" mass="7557">MILWTPLAPEQVLQGFDDNSYPSYETGEVDGIPVLLEKAENGQRRVVRINSSDPAHFLNQGVYPGLLT</sequence>
<dbReference type="OrthoDB" id="1683573at2"/>
<accession>A0A1S6IX06</accession>
<dbReference type="RefSeq" id="WP_077714385.1">
    <property type="nucleotide sequence ID" value="NZ_CP019698.1"/>
</dbReference>
<organism evidence="1 2">
    <name type="scientific">Desulforamulus ferrireducens</name>
    <dbReference type="NCBI Taxonomy" id="1833852"/>
    <lineage>
        <taxon>Bacteria</taxon>
        <taxon>Bacillati</taxon>
        <taxon>Bacillota</taxon>
        <taxon>Clostridia</taxon>
        <taxon>Eubacteriales</taxon>
        <taxon>Peptococcaceae</taxon>
        <taxon>Desulforamulus</taxon>
    </lineage>
</organism>
<dbReference type="AlphaFoldDB" id="A0A1S6IX06"/>